<dbReference type="Pfam" id="PF00096">
    <property type="entry name" value="zf-C2H2"/>
    <property type="match status" value="3"/>
</dbReference>
<dbReference type="FunFam" id="3.30.160.60:FF:000100">
    <property type="entry name" value="Zinc finger 45-like"/>
    <property type="match status" value="1"/>
</dbReference>
<keyword evidence="13" id="KW-1185">Reference proteome</keyword>
<dbReference type="SUPFAM" id="SSF57667">
    <property type="entry name" value="beta-beta-alpha zinc fingers"/>
    <property type="match status" value="2"/>
</dbReference>
<keyword evidence="3" id="KW-0677">Repeat</keyword>
<dbReference type="PANTHER" id="PTHR15065">
    <property type="entry name" value="INSULINOMA-ASSOCIATED 1"/>
    <property type="match status" value="1"/>
</dbReference>
<keyword evidence="5" id="KW-0862">Zinc</keyword>
<evidence type="ECO:0000313" key="13">
    <source>
        <dbReference type="Proteomes" id="UP000288216"/>
    </source>
</evidence>
<evidence type="ECO:0000256" key="9">
    <source>
        <dbReference type="PROSITE-ProRule" id="PRU00042"/>
    </source>
</evidence>
<comment type="subcellular location">
    <subcellularLocation>
        <location evidence="1">Nucleus</location>
    </subcellularLocation>
</comment>
<evidence type="ECO:0000256" key="8">
    <source>
        <dbReference type="ARBA" id="ARBA00023242"/>
    </source>
</evidence>
<evidence type="ECO:0000313" key="12">
    <source>
        <dbReference type="EMBL" id="GCB67792.1"/>
    </source>
</evidence>
<accession>A0A401P3T8</accession>
<dbReference type="AlphaFoldDB" id="A0A401P3T8"/>
<dbReference type="GO" id="GO:0017053">
    <property type="term" value="C:transcription repressor complex"/>
    <property type="evidence" value="ECO:0007669"/>
    <property type="project" value="TreeGrafter"/>
</dbReference>
<dbReference type="InterPro" id="IPR036236">
    <property type="entry name" value="Znf_C2H2_sf"/>
</dbReference>
<dbReference type="InterPro" id="IPR042972">
    <property type="entry name" value="INSM1/2"/>
</dbReference>
<reference evidence="12 13" key="1">
    <citation type="journal article" date="2018" name="Nat. Ecol. Evol.">
        <title>Shark genomes provide insights into elasmobranch evolution and the origin of vertebrates.</title>
        <authorList>
            <person name="Hara Y"/>
            <person name="Yamaguchi K"/>
            <person name="Onimaru K"/>
            <person name="Kadota M"/>
            <person name="Koyanagi M"/>
            <person name="Keeley SD"/>
            <person name="Tatsumi K"/>
            <person name="Tanaka K"/>
            <person name="Motone F"/>
            <person name="Kageyama Y"/>
            <person name="Nozu R"/>
            <person name="Adachi N"/>
            <person name="Nishimura O"/>
            <person name="Nakagawa R"/>
            <person name="Tanegashima C"/>
            <person name="Kiyatake I"/>
            <person name="Matsumoto R"/>
            <person name="Murakumo K"/>
            <person name="Nishida K"/>
            <person name="Terakita A"/>
            <person name="Kuratani S"/>
            <person name="Sato K"/>
            <person name="Hyodo S Kuraku.S."/>
        </authorList>
    </citation>
    <scope>NUCLEOTIDE SEQUENCE [LARGE SCALE GENOMIC DNA]</scope>
</reference>
<feature type="domain" description="C2H2-type" evidence="11">
    <location>
        <begin position="341"/>
        <end position="368"/>
    </location>
</feature>
<dbReference type="PROSITE" id="PS50157">
    <property type="entry name" value="ZINC_FINGER_C2H2_2"/>
    <property type="match status" value="3"/>
</dbReference>
<feature type="compositionally biased region" description="Basic and acidic residues" evidence="10">
    <location>
        <begin position="277"/>
        <end position="300"/>
    </location>
</feature>
<dbReference type="OrthoDB" id="8953942at2759"/>
<dbReference type="STRING" id="75743.A0A401P3T8"/>
<evidence type="ECO:0000256" key="4">
    <source>
        <dbReference type="ARBA" id="ARBA00022771"/>
    </source>
</evidence>
<keyword evidence="4 9" id="KW-0863">Zinc-finger</keyword>
<keyword evidence="8" id="KW-0539">Nucleus</keyword>
<dbReference type="GO" id="GO:0030182">
    <property type="term" value="P:neuron differentiation"/>
    <property type="evidence" value="ECO:0007669"/>
    <property type="project" value="TreeGrafter"/>
</dbReference>
<dbReference type="FunFam" id="3.30.160.60:FF:001329">
    <property type="entry name" value="INSM transcriptional repressor 1"/>
    <property type="match status" value="1"/>
</dbReference>
<evidence type="ECO:0000256" key="3">
    <source>
        <dbReference type="ARBA" id="ARBA00022737"/>
    </source>
</evidence>
<dbReference type="PANTHER" id="PTHR15065:SF6">
    <property type="entry name" value="INSULINOMA-ASSOCIATED PROTEIN 2"/>
    <property type="match status" value="1"/>
</dbReference>
<dbReference type="Gene3D" id="3.30.160.60">
    <property type="entry name" value="Classic Zinc Finger"/>
    <property type="match status" value="3"/>
</dbReference>
<keyword evidence="7" id="KW-0804">Transcription</keyword>
<evidence type="ECO:0000256" key="1">
    <source>
        <dbReference type="ARBA" id="ARBA00004123"/>
    </source>
</evidence>
<dbReference type="PROSITE" id="PS00028">
    <property type="entry name" value="ZINC_FINGER_C2H2_1"/>
    <property type="match status" value="3"/>
</dbReference>
<evidence type="ECO:0000256" key="7">
    <source>
        <dbReference type="ARBA" id="ARBA00023163"/>
    </source>
</evidence>
<evidence type="ECO:0000256" key="5">
    <source>
        <dbReference type="ARBA" id="ARBA00022833"/>
    </source>
</evidence>
<dbReference type="SMART" id="SM00355">
    <property type="entry name" value="ZnF_C2H2"/>
    <property type="match status" value="5"/>
</dbReference>
<keyword evidence="6" id="KW-0805">Transcription regulation</keyword>
<feature type="region of interest" description="Disordered" evidence="10">
    <location>
        <begin position="263"/>
        <end position="333"/>
    </location>
</feature>
<keyword evidence="2" id="KW-0479">Metal-binding</keyword>
<protein>
    <recommendedName>
        <fullName evidence="11">C2H2-type domain-containing protein</fullName>
    </recommendedName>
</protein>
<dbReference type="EMBL" id="BFAA01001594">
    <property type="protein sequence ID" value="GCB67792.1"/>
    <property type="molecule type" value="Genomic_DNA"/>
</dbReference>
<dbReference type="Proteomes" id="UP000288216">
    <property type="component" value="Unassembled WGS sequence"/>
</dbReference>
<gene>
    <name evidence="12" type="ORF">scyTo_0005204</name>
</gene>
<feature type="domain" description="C2H2-type" evidence="11">
    <location>
        <begin position="436"/>
        <end position="464"/>
    </location>
</feature>
<feature type="domain" description="C2H2-type" evidence="11">
    <location>
        <begin position="244"/>
        <end position="266"/>
    </location>
</feature>
<sequence length="477" mass="51947">LLIFYPNVSGIGGRIRSEDEECPLLEIHPLGAGVRAVGCPDSVSQPSSQRNSPEPLNEGFTLTKSLDSARRLVFLPEDGAPAGFYAKNPFTKYGIPDWVGDSCTSTTSTTDIKVENAFLGSCLESSAPVDSFAAVASLKAVERFLVQAPYSPAAGAVTQLHDPGPRHRRHKPTQKPKVIRKLNFQDEVSTSPVLGLTIKVDARDYKPSANKLLAEFICQLCKERYSDSFSLAQHKCSRIVRVEYRCPECNKVFSCPANLASHRRWHRPRPGGNGPKSGKERQRCPGESARADPESKESSKRLISGGQSSSDSVASPEGTGSPQGTAAPGQSPAALGKVEPFGCPDCSKRFRRQAYLKKHLAAHQASLPTFPNRLELSRIAFPCQLCHLYLASAESHNKHVVERGDRALLSPGCGDKCGAPTPREDDEACDLEGQLFSCKHCPSTFFSSPGLTRHINKWHPSENRQVLLLQLPIRPGC</sequence>
<organism evidence="12 13">
    <name type="scientific">Scyliorhinus torazame</name>
    <name type="common">Cloudy catshark</name>
    <name type="synonym">Catulus torazame</name>
    <dbReference type="NCBI Taxonomy" id="75743"/>
    <lineage>
        <taxon>Eukaryota</taxon>
        <taxon>Metazoa</taxon>
        <taxon>Chordata</taxon>
        <taxon>Craniata</taxon>
        <taxon>Vertebrata</taxon>
        <taxon>Chondrichthyes</taxon>
        <taxon>Elasmobranchii</taxon>
        <taxon>Galeomorphii</taxon>
        <taxon>Galeoidea</taxon>
        <taxon>Carcharhiniformes</taxon>
        <taxon>Scyliorhinidae</taxon>
        <taxon>Scyliorhinus</taxon>
    </lineage>
</organism>
<name>A0A401P3T8_SCYTO</name>
<dbReference type="InterPro" id="IPR013087">
    <property type="entry name" value="Znf_C2H2_type"/>
</dbReference>
<dbReference type="GO" id="GO:0010564">
    <property type="term" value="P:regulation of cell cycle process"/>
    <property type="evidence" value="ECO:0007669"/>
    <property type="project" value="TreeGrafter"/>
</dbReference>
<evidence type="ECO:0000256" key="6">
    <source>
        <dbReference type="ARBA" id="ARBA00023015"/>
    </source>
</evidence>
<proteinExistence type="predicted"/>
<comment type="caution">
    <text evidence="12">The sequence shown here is derived from an EMBL/GenBank/DDBJ whole genome shotgun (WGS) entry which is preliminary data.</text>
</comment>
<feature type="compositionally biased region" description="Low complexity" evidence="10">
    <location>
        <begin position="304"/>
        <end position="315"/>
    </location>
</feature>
<feature type="non-terminal residue" evidence="12">
    <location>
        <position position="1"/>
    </location>
</feature>
<dbReference type="GO" id="GO:0000978">
    <property type="term" value="F:RNA polymerase II cis-regulatory region sequence-specific DNA binding"/>
    <property type="evidence" value="ECO:0007669"/>
    <property type="project" value="TreeGrafter"/>
</dbReference>
<dbReference type="GO" id="GO:0001227">
    <property type="term" value="F:DNA-binding transcription repressor activity, RNA polymerase II-specific"/>
    <property type="evidence" value="ECO:0007669"/>
    <property type="project" value="TreeGrafter"/>
</dbReference>
<dbReference type="GO" id="GO:0005634">
    <property type="term" value="C:nucleus"/>
    <property type="evidence" value="ECO:0007669"/>
    <property type="project" value="UniProtKB-SubCell"/>
</dbReference>
<evidence type="ECO:0000259" key="11">
    <source>
        <dbReference type="PROSITE" id="PS50157"/>
    </source>
</evidence>
<evidence type="ECO:0000256" key="2">
    <source>
        <dbReference type="ARBA" id="ARBA00022723"/>
    </source>
</evidence>
<dbReference type="GO" id="GO:0008270">
    <property type="term" value="F:zinc ion binding"/>
    <property type="evidence" value="ECO:0007669"/>
    <property type="project" value="UniProtKB-KW"/>
</dbReference>
<evidence type="ECO:0000256" key="10">
    <source>
        <dbReference type="SAM" id="MobiDB-lite"/>
    </source>
</evidence>